<dbReference type="EMBL" id="JACSQM010000005">
    <property type="protein sequence ID" value="MBD7964949.1"/>
    <property type="molecule type" value="Genomic_DNA"/>
</dbReference>
<comment type="similarity">
    <text evidence="1">Belongs to the sigma-70 factor family. ECF subfamily.</text>
</comment>
<evidence type="ECO:0000256" key="1">
    <source>
        <dbReference type="ARBA" id="ARBA00010641"/>
    </source>
</evidence>
<dbReference type="CDD" id="cd06171">
    <property type="entry name" value="Sigma70_r4"/>
    <property type="match status" value="1"/>
</dbReference>
<protein>
    <submittedName>
        <fullName evidence="7">Sigma-70 family RNA polymerase sigma factor</fullName>
    </submittedName>
</protein>
<comment type="caution">
    <text evidence="7">The sequence shown here is derived from an EMBL/GenBank/DDBJ whole genome shotgun (WGS) entry which is preliminary data.</text>
</comment>
<dbReference type="InterPro" id="IPR013249">
    <property type="entry name" value="RNA_pol_sigma70_r4_t2"/>
</dbReference>
<dbReference type="InterPro" id="IPR014284">
    <property type="entry name" value="RNA_pol_sigma-70_dom"/>
</dbReference>
<proteinExistence type="inferred from homology"/>
<dbReference type="SUPFAM" id="SSF88659">
    <property type="entry name" value="Sigma3 and sigma4 domains of RNA polymerase sigma factors"/>
    <property type="match status" value="1"/>
</dbReference>
<dbReference type="SUPFAM" id="SSF88946">
    <property type="entry name" value="Sigma2 domain of RNA polymerase sigma factors"/>
    <property type="match status" value="1"/>
</dbReference>
<evidence type="ECO:0000256" key="2">
    <source>
        <dbReference type="ARBA" id="ARBA00023015"/>
    </source>
</evidence>
<evidence type="ECO:0000256" key="4">
    <source>
        <dbReference type="ARBA" id="ARBA00023163"/>
    </source>
</evidence>
<feature type="domain" description="RNA polymerase sigma factor 70 region 4 type 2" evidence="6">
    <location>
        <begin position="121"/>
        <end position="172"/>
    </location>
</feature>
<dbReference type="NCBIfam" id="TIGR02937">
    <property type="entry name" value="sigma70-ECF"/>
    <property type="match status" value="1"/>
</dbReference>
<dbReference type="Gene3D" id="1.10.1740.10">
    <property type="match status" value="1"/>
</dbReference>
<name>A0ABR8SPB7_9BACL</name>
<dbReference type="Pfam" id="PF04542">
    <property type="entry name" value="Sigma70_r2"/>
    <property type="match status" value="1"/>
</dbReference>
<dbReference type="Pfam" id="PF08281">
    <property type="entry name" value="Sigma70_r4_2"/>
    <property type="match status" value="1"/>
</dbReference>
<dbReference type="PANTHER" id="PTHR43133:SF60">
    <property type="entry name" value="RNA POLYMERASE SIGMA FACTOR SIGV"/>
    <property type="match status" value="1"/>
</dbReference>
<reference evidence="7 8" key="1">
    <citation type="submission" date="2020-08" db="EMBL/GenBank/DDBJ databases">
        <title>A Genomic Blueprint of the Chicken Gut Microbiome.</title>
        <authorList>
            <person name="Gilroy R."/>
            <person name="Ravi A."/>
            <person name="Getino M."/>
            <person name="Pursley I."/>
            <person name="Horton D.L."/>
            <person name="Alikhan N.-F."/>
            <person name="Baker D."/>
            <person name="Gharbi K."/>
            <person name="Hall N."/>
            <person name="Watson M."/>
            <person name="Adriaenssens E.M."/>
            <person name="Foster-Nyarko E."/>
            <person name="Jarju S."/>
            <person name="Secka A."/>
            <person name="Antonio M."/>
            <person name="Oren A."/>
            <person name="Chaudhuri R."/>
            <person name="La Ragione R.M."/>
            <person name="Hildebrand F."/>
            <person name="Pallen M.J."/>
        </authorList>
    </citation>
    <scope>NUCLEOTIDE SEQUENCE [LARGE SCALE GENOMIC DNA]</scope>
    <source>
        <strain evidence="7 8">Sa2CUA10</strain>
    </source>
</reference>
<keyword evidence="2" id="KW-0805">Transcription regulation</keyword>
<dbReference type="InterPro" id="IPR007627">
    <property type="entry name" value="RNA_pol_sigma70_r2"/>
</dbReference>
<dbReference type="Proteomes" id="UP000603641">
    <property type="component" value="Unassembled WGS sequence"/>
</dbReference>
<evidence type="ECO:0000256" key="3">
    <source>
        <dbReference type="ARBA" id="ARBA00023082"/>
    </source>
</evidence>
<dbReference type="InterPro" id="IPR039425">
    <property type="entry name" value="RNA_pol_sigma-70-like"/>
</dbReference>
<organism evidence="7 8">
    <name type="scientific">Fictibacillus norfolkensis</name>
    <dbReference type="NCBI Taxonomy" id="2762233"/>
    <lineage>
        <taxon>Bacteria</taxon>
        <taxon>Bacillati</taxon>
        <taxon>Bacillota</taxon>
        <taxon>Bacilli</taxon>
        <taxon>Bacillales</taxon>
        <taxon>Fictibacillaceae</taxon>
        <taxon>Fictibacillus</taxon>
    </lineage>
</organism>
<accession>A0ABR8SPB7</accession>
<keyword evidence="8" id="KW-1185">Reference proteome</keyword>
<evidence type="ECO:0000259" key="5">
    <source>
        <dbReference type="Pfam" id="PF04542"/>
    </source>
</evidence>
<dbReference type="InterPro" id="IPR036388">
    <property type="entry name" value="WH-like_DNA-bd_sf"/>
</dbReference>
<dbReference type="PANTHER" id="PTHR43133">
    <property type="entry name" value="RNA POLYMERASE ECF-TYPE SIGMA FACTO"/>
    <property type="match status" value="1"/>
</dbReference>
<keyword evidence="4" id="KW-0804">Transcription</keyword>
<feature type="domain" description="RNA polymerase sigma-70 region 2" evidence="5">
    <location>
        <begin position="22"/>
        <end position="88"/>
    </location>
</feature>
<dbReference type="InterPro" id="IPR013325">
    <property type="entry name" value="RNA_pol_sigma_r2"/>
</dbReference>
<keyword evidence="3" id="KW-0731">Sigma factor</keyword>
<evidence type="ECO:0000313" key="7">
    <source>
        <dbReference type="EMBL" id="MBD7964949.1"/>
    </source>
</evidence>
<evidence type="ECO:0000313" key="8">
    <source>
        <dbReference type="Proteomes" id="UP000603641"/>
    </source>
</evidence>
<sequence length="183" mass="21962">MFWLNELRKESSHCKEEKLVFLMEQYGASLNKIAYTYLKDWGKAEDVVQEVFISCYKSLDNFREEAAYKTWLYRITVNKCIDQTRKKRLFDYFSVNELRDLFIKTNQSAESEVFLHSDKHELADAVMNLPIKYREVVVLYYYECLSIKEIAQIADLNAQTVKTRLKRAKEQLRRMYERSYKNG</sequence>
<dbReference type="Gene3D" id="1.10.10.10">
    <property type="entry name" value="Winged helix-like DNA-binding domain superfamily/Winged helix DNA-binding domain"/>
    <property type="match status" value="1"/>
</dbReference>
<gene>
    <name evidence="7" type="ORF">H9648_12880</name>
</gene>
<dbReference type="InterPro" id="IPR013324">
    <property type="entry name" value="RNA_pol_sigma_r3/r4-like"/>
</dbReference>
<evidence type="ECO:0000259" key="6">
    <source>
        <dbReference type="Pfam" id="PF08281"/>
    </source>
</evidence>
<dbReference type="RefSeq" id="WP_191754220.1">
    <property type="nucleotide sequence ID" value="NZ_JACSQM010000005.1"/>
</dbReference>